<evidence type="ECO:0000256" key="1">
    <source>
        <dbReference type="ARBA" id="ARBA00022448"/>
    </source>
</evidence>
<keyword evidence="4" id="KW-0249">Electron transport</keyword>
<dbReference type="GO" id="GO:0020037">
    <property type="term" value="F:heme binding"/>
    <property type="evidence" value="ECO:0007669"/>
    <property type="project" value="InterPro"/>
</dbReference>
<dbReference type="EMBL" id="CAFABA010000001">
    <property type="protein sequence ID" value="CAB4811739.1"/>
    <property type="molecule type" value="Genomic_DNA"/>
</dbReference>
<dbReference type="AlphaFoldDB" id="A0A6J7FU73"/>
<evidence type="ECO:0000259" key="6">
    <source>
        <dbReference type="PROSITE" id="PS51007"/>
    </source>
</evidence>
<evidence type="ECO:0000256" key="5">
    <source>
        <dbReference type="ARBA" id="ARBA00023004"/>
    </source>
</evidence>
<feature type="domain" description="Cytochrome c" evidence="6">
    <location>
        <begin position="33"/>
        <end position="111"/>
    </location>
</feature>
<dbReference type="EMBL" id="CAFBMH010000018">
    <property type="protein sequence ID" value="CAB4898991.1"/>
    <property type="molecule type" value="Genomic_DNA"/>
</dbReference>
<reference evidence="8" key="1">
    <citation type="submission" date="2020-05" db="EMBL/GenBank/DDBJ databases">
        <authorList>
            <person name="Chiriac C."/>
            <person name="Salcher M."/>
            <person name="Ghai R."/>
            <person name="Kavagutti S V."/>
        </authorList>
    </citation>
    <scope>NUCLEOTIDE SEQUENCE</scope>
</reference>
<keyword evidence="2" id="KW-0349">Heme</keyword>
<dbReference type="InterPro" id="IPR008168">
    <property type="entry name" value="Cyt_C_IC"/>
</dbReference>
<name>A0A6J7FU73_9ZZZZ</name>
<protein>
    <submittedName>
        <fullName evidence="8">Unannotated protein</fullName>
    </submittedName>
</protein>
<dbReference type="InterPro" id="IPR050597">
    <property type="entry name" value="Cytochrome_c_Oxidase_Subunit"/>
</dbReference>
<dbReference type="Pfam" id="PF13442">
    <property type="entry name" value="Cytochrome_CBB3"/>
    <property type="match status" value="1"/>
</dbReference>
<accession>A0A6J7FU73</accession>
<dbReference type="EMBL" id="CAFBOS010000065">
    <property type="protein sequence ID" value="CAB4994917.1"/>
    <property type="molecule type" value="Genomic_DNA"/>
</dbReference>
<dbReference type="InterPro" id="IPR009056">
    <property type="entry name" value="Cyt_c-like_dom"/>
</dbReference>
<dbReference type="Gene3D" id="1.10.760.10">
    <property type="entry name" value="Cytochrome c-like domain"/>
    <property type="match status" value="1"/>
</dbReference>
<dbReference type="PANTHER" id="PTHR33751">
    <property type="entry name" value="CBB3-TYPE CYTOCHROME C OXIDASE SUBUNIT FIXP"/>
    <property type="match status" value="1"/>
</dbReference>
<dbReference type="PROSITE" id="PS51007">
    <property type="entry name" value="CYTC"/>
    <property type="match status" value="1"/>
</dbReference>
<evidence type="ECO:0000256" key="4">
    <source>
        <dbReference type="ARBA" id="ARBA00022982"/>
    </source>
</evidence>
<evidence type="ECO:0000313" key="8">
    <source>
        <dbReference type="EMBL" id="CAB4898991.1"/>
    </source>
</evidence>
<keyword evidence="3" id="KW-0479">Metal-binding</keyword>
<dbReference type="InterPro" id="IPR036909">
    <property type="entry name" value="Cyt_c-like_dom_sf"/>
</dbReference>
<dbReference type="PANTHER" id="PTHR33751:SF1">
    <property type="entry name" value="CBB3-TYPE CYTOCHROME C OXIDASE SUBUNIT FIXP"/>
    <property type="match status" value="1"/>
</dbReference>
<dbReference type="SUPFAM" id="SSF46626">
    <property type="entry name" value="Cytochrome c"/>
    <property type="match status" value="1"/>
</dbReference>
<dbReference type="PRINTS" id="PR00605">
    <property type="entry name" value="CYTCHROMECIC"/>
</dbReference>
<gene>
    <name evidence="7" type="ORF">UFOPK3139_00032</name>
    <name evidence="8" type="ORF">UFOPK3543_00751</name>
    <name evidence="9" type="ORF">UFOPK3967_01257</name>
</gene>
<proteinExistence type="predicted"/>
<keyword evidence="5" id="KW-0408">Iron</keyword>
<dbReference type="GO" id="GO:0005506">
    <property type="term" value="F:iron ion binding"/>
    <property type="evidence" value="ECO:0007669"/>
    <property type="project" value="InterPro"/>
</dbReference>
<sequence>MLVAAFFVALCVAAACARAGEAPMPVGADANDPVLMSGRAIWINRCARCHAPNGSGGAGPRLAGKVTNAYPDASAEIAVVRNGKGSGMPAWKSVLSEADIAAVVDYTRRVL</sequence>
<evidence type="ECO:0000256" key="2">
    <source>
        <dbReference type="ARBA" id="ARBA00022617"/>
    </source>
</evidence>
<evidence type="ECO:0000256" key="3">
    <source>
        <dbReference type="ARBA" id="ARBA00022723"/>
    </source>
</evidence>
<organism evidence="8">
    <name type="scientific">freshwater metagenome</name>
    <dbReference type="NCBI Taxonomy" id="449393"/>
    <lineage>
        <taxon>unclassified sequences</taxon>
        <taxon>metagenomes</taxon>
        <taxon>ecological metagenomes</taxon>
    </lineage>
</organism>
<evidence type="ECO:0000313" key="7">
    <source>
        <dbReference type="EMBL" id="CAB4811739.1"/>
    </source>
</evidence>
<dbReference type="GO" id="GO:0009055">
    <property type="term" value="F:electron transfer activity"/>
    <property type="evidence" value="ECO:0007669"/>
    <property type="project" value="InterPro"/>
</dbReference>
<keyword evidence="1" id="KW-0813">Transport</keyword>
<evidence type="ECO:0000313" key="9">
    <source>
        <dbReference type="EMBL" id="CAB4994917.1"/>
    </source>
</evidence>